<dbReference type="InterPro" id="IPR027417">
    <property type="entry name" value="P-loop_NTPase"/>
</dbReference>
<gene>
    <name evidence="1" type="ORF">ABB28_10905</name>
</gene>
<evidence type="ECO:0000313" key="1">
    <source>
        <dbReference type="EMBL" id="KRG73429.1"/>
    </source>
</evidence>
<dbReference type="RefSeq" id="WP_057508648.1">
    <property type="nucleotide sequence ID" value="NZ_LDJK01000046.1"/>
</dbReference>
<comment type="caution">
    <text evidence="1">The sequence shown here is derived from an EMBL/GenBank/DDBJ whole genome shotgun (WGS) entry which is preliminary data.</text>
</comment>
<dbReference type="PANTHER" id="PTHR43384:SF13">
    <property type="entry name" value="SLR0110 PROTEIN"/>
    <property type="match status" value="1"/>
</dbReference>
<dbReference type="Proteomes" id="UP000051386">
    <property type="component" value="Unassembled WGS sequence"/>
</dbReference>
<dbReference type="PANTHER" id="PTHR43384">
    <property type="entry name" value="SEPTUM SITE-DETERMINING PROTEIN MIND HOMOLOG, CHLOROPLASTIC-RELATED"/>
    <property type="match status" value="1"/>
</dbReference>
<dbReference type="GO" id="GO:0051782">
    <property type="term" value="P:negative regulation of cell division"/>
    <property type="evidence" value="ECO:0007669"/>
    <property type="project" value="TreeGrafter"/>
</dbReference>
<dbReference type="InterPro" id="IPR050625">
    <property type="entry name" value="ParA/MinD_ATPase"/>
</dbReference>
<proteinExistence type="predicted"/>
<dbReference type="SUPFAM" id="SSF52540">
    <property type="entry name" value="P-loop containing nucleoside triphosphate hydrolases"/>
    <property type="match status" value="1"/>
</dbReference>
<dbReference type="AlphaFoldDB" id="A0A0R0CVN5"/>
<dbReference type="EMBL" id="LDJK01000046">
    <property type="protein sequence ID" value="KRG73429.1"/>
    <property type="molecule type" value="Genomic_DNA"/>
</dbReference>
<dbReference type="GO" id="GO:0016887">
    <property type="term" value="F:ATP hydrolysis activity"/>
    <property type="evidence" value="ECO:0007669"/>
    <property type="project" value="TreeGrafter"/>
</dbReference>
<name>A0A0R0CVN5_9GAMM</name>
<dbReference type="GO" id="GO:0005829">
    <property type="term" value="C:cytosol"/>
    <property type="evidence" value="ECO:0007669"/>
    <property type="project" value="TreeGrafter"/>
</dbReference>
<dbReference type="PATRIC" id="fig|517011.3.peg.1892"/>
<dbReference type="Gene3D" id="3.40.50.300">
    <property type="entry name" value="P-loop containing nucleotide triphosphate hydrolases"/>
    <property type="match status" value="1"/>
</dbReference>
<evidence type="ECO:0000313" key="2">
    <source>
        <dbReference type="Proteomes" id="UP000051386"/>
    </source>
</evidence>
<accession>A0A0R0CVN5</accession>
<reference evidence="1 2" key="1">
    <citation type="submission" date="2015-05" db="EMBL/GenBank/DDBJ databases">
        <title>Genome sequencing and analysis of members of genus Stenotrophomonas.</title>
        <authorList>
            <person name="Patil P.P."/>
            <person name="Midha S."/>
            <person name="Patil P.B."/>
        </authorList>
    </citation>
    <scope>NUCLEOTIDE SEQUENCE [LARGE SCALE GENOMIC DNA]</scope>
    <source>
        <strain evidence="1 2">DSM 21508</strain>
    </source>
</reference>
<protein>
    <submittedName>
        <fullName evidence="1">Fimbrial protein</fullName>
    </submittedName>
</protein>
<organism evidence="1 2">
    <name type="scientific">Stenotrophomonas chelatiphaga</name>
    <dbReference type="NCBI Taxonomy" id="517011"/>
    <lineage>
        <taxon>Bacteria</taxon>
        <taxon>Pseudomonadati</taxon>
        <taxon>Pseudomonadota</taxon>
        <taxon>Gammaproteobacteria</taxon>
        <taxon>Lysobacterales</taxon>
        <taxon>Lysobacteraceae</taxon>
        <taxon>Stenotrophomonas</taxon>
    </lineage>
</organism>
<dbReference type="Gene3D" id="3.40.50.2300">
    <property type="match status" value="1"/>
</dbReference>
<keyword evidence="2" id="KW-1185">Reference proteome</keyword>
<sequence>MPFATARHLPSSGLPMNLVVFASDRELLSRLAAKLPPHWPLTYHDAGFPGAVQQLRAGVQTLVLLDFHAARAAASAELVRQIRQFRPELAMVAVGATGAAQLEGVVTALRVGLRDIVDLDADTEEVQAVLLRASAPAAASAPERARKAPLTLLLGVRPGMGTSTLAAHLCALAQQQRAPENTQDVLLLDMGQPAGDVALYLNIESRFHYDEALRSASRIDATLVRTAMARHPGGLVLLDRAVGSESLPPSDPGLLLKRLCGLFCSVLCELGGTPLRQVPGVLLESADAIWLVTDGAIASLVSLDQLLKQLPAGVREGGRLGLIVNRSDEEAGMGAAQIAERFDLPLLAALPERPRLRASASQGRLLLDDAPRDPYLRALVPLLARFDPSTRPPQAQGLRDRLANALSSLRWKTK</sequence>
<dbReference type="GO" id="GO:0009898">
    <property type="term" value="C:cytoplasmic side of plasma membrane"/>
    <property type="evidence" value="ECO:0007669"/>
    <property type="project" value="TreeGrafter"/>
</dbReference>
<dbReference type="GO" id="GO:0005524">
    <property type="term" value="F:ATP binding"/>
    <property type="evidence" value="ECO:0007669"/>
    <property type="project" value="TreeGrafter"/>
</dbReference>